<evidence type="ECO:0000256" key="5">
    <source>
        <dbReference type="ARBA" id="ARBA00023295"/>
    </source>
</evidence>
<dbReference type="InterPro" id="IPR017853">
    <property type="entry name" value="GH"/>
</dbReference>
<keyword evidence="5" id="KW-0326">Glycosidase</keyword>
<reference evidence="10" key="1">
    <citation type="submission" date="2019-09" db="EMBL/GenBank/DDBJ databases">
        <title>Mumia zhuanghuii sp. nov. isolated from the intestinal contents of plateau pika (Ochotona curzoniae) in the Qinghai-Tibet plateau of China.</title>
        <authorList>
            <person name="Tian Z."/>
        </authorList>
    </citation>
    <scope>NUCLEOTIDE SEQUENCE [LARGE SCALE GENOMIC DNA]</scope>
    <source>
        <strain evidence="10">L-031</strain>
    </source>
</reference>
<dbReference type="InterPro" id="IPR015882">
    <property type="entry name" value="HEX_bac_N"/>
</dbReference>
<gene>
    <name evidence="9" type="ORF">F6J85_04090</name>
</gene>
<evidence type="ECO:0000259" key="7">
    <source>
        <dbReference type="Pfam" id="PF00728"/>
    </source>
</evidence>
<dbReference type="EC" id="3.2.1.52" evidence="3"/>
<dbReference type="InterPro" id="IPR025705">
    <property type="entry name" value="Beta_hexosaminidase_sua/sub"/>
</dbReference>
<keyword evidence="4 9" id="KW-0378">Hydrolase</keyword>
<evidence type="ECO:0000256" key="2">
    <source>
        <dbReference type="ARBA" id="ARBA00006285"/>
    </source>
</evidence>
<feature type="active site" description="Proton donor" evidence="6">
    <location>
        <position position="324"/>
    </location>
</feature>
<dbReference type="Proteomes" id="UP000325516">
    <property type="component" value="Chromosome"/>
</dbReference>
<dbReference type="InterPro" id="IPR029018">
    <property type="entry name" value="Hex-like_dom2"/>
</dbReference>
<dbReference type="PANTHER" id="PTHR22600:SF57">
    <property type="entry name" value="BETA-N-ACETYLHEXOSAMINIDASE"/>
    <property type="match status" value="1"/>
</dbReference>
<evidence type="ECO:0000313" key="9">
    <source>
        <dbReference type="EMBL" id="QEW02358.1"/>
    </source>
</evidence>
<dbReference type="Gene3D" id="3.20.20.80">
    <property type="entry name" value="Glycosidases"/>
    <property type="match status" value="1"/>
</dbReference>
<evidence type="ECO:0000256" key="1">
    <source>
        <dbReference type="ARBA" id="ARBA00001231"/>
    </source>
</evidence>
<feature type="domain" description="Beta-hexosaminidase bacterial type N-terminal" evidence="8">
    <location>
        <begin position="4"/>
        <end position="140"/>
    </location>
</feature>
<keyword evidence="10" id="KW-1185">Reference proteome</keyword>
<dbReference type="GO" id="GO:0030203">
    <property type="term" value="P:glycosaminoglycan metabolic process"/>
    <property type="evidence" value="ECO:0007669"/>
    <property type="project" value="TreeGrafter"/>
</dbReference>
<dbReference type="KEGG" id="mlz:F6J85_04090"/>
<accession>A0A5J6L1I6</accession>
<dbReference type="Gene3D" id="3.30.379.10">
    <property type="entry name" value="Chitobiase/beta-hexosaminidase domain 2-like"/>
    <property type="match status" value="1"/>
</dbReference>
<dbReference type="GO" id="GO:0016020">
    <property type="term" value="C:membrane"/>
    <property type="evidence" value="ECO:0007669"/>
    <property type="project" value="TreeGrafter"/>
</dbReference>
<dbReference type="RefSeq" id="WP_150923943.1">
    <property type="nucleotide sequence ID" value="NZ_CP044232.1"/>
</dbReference>
<evidence type="ECO:0000256" key="3">
    <source>
        <dbReference type="ARBA" id="ARBA00012663"/>
    </source>
</evidence>
<dbReference type="GO" id="GO:0004563">
    <property type="term" value="F:beta-N-acetylhexosaminidase activity"/>
    <property type="evidence" value="ECO:0007669"/>
    <property type="project" value="UniProtKB-EC"/>
</dbReference>
<dbReference type="EMBL" id="CP044232">
    <property type="protein sequence ID" value="QEW02358.1"/>
    <property type="molecule type" value="Genomic_DNA"/>
</dbReference>
<dbReference type="PANTHER" id="PTHR22600">
    <property type="entry name" value="BETA-HEXOSAMINIDASE"/>
    <property type="match status" value="1"/>
</dbReference>
<dbReference type="SUPFAM" id="SSF55545">
    <property type="entry name" value="beta-N-acetylhexosaminidase-like domain"/>
    <property type="match status" value="1"/>
</dbReference>
<dbReference type="Pfam" id="PF00728">
    <property type="entry name" value="Glyco_hydro_20"/>
    <property type="match status" value="1"/>
</dbReference>
<evidence type="ECO:0000256" key="6">
    <source>
        <dbReference type="PIRSR" id="PIRSR625705-1"/>
    </source>
</evidence>
<protein>
    <recommendedName>
        <fullName evidence="3">beta-N-acetylhexosaminidase</fullName>
        <ecNumber evidence="3">3.2.1.52</ecNumber>
    </recommendedName>
</protein>
<comment type="similarity">
    <text evidence="2">Belongs to the glycosyl hydrolase 20 family.</text>
</comment>
<evidence type="ECO:0000313" key="10">
    <source>
        <dbReference type="Proteomes" id="UP000325516"/>
    </source>
</evidence>
<evidence type="ECO:0000256" key="4">
    <source>
        <dbReference type="ARBA" id="ARBA00022801"/>
    </source>
</evidence>
<feature type="domain" description="Glycoside hydrolase family 20 catalytic" evidence="7">
    <location>
        <begin position="143"/>
        <end position="476"/>
    </location>
</feature>
<dbReference type="AlphaFoldDB" id="A0A5J6L1I6"/>
<dbReference type="CDD" id="cd06568">
    <property type="entry name" value="GH20_SpHex_like"/>
    <property type="match status" value="1"/>
</dbReference>
<sequence length="518" mass="54175">MPTPTVVPFPAALRPREGTPFPLAGASVAGDPDAAAELARLVRARTGLELTPAASGSIRLRVATDAADAADAAGVAADAPGPADRPATPPESYVLTVDEASVTVTGADAAGLFYGVQTLAQLLRRHEGEWVLSPVEIEDAPRFAYRGVMLDVARHFFGVEEVMSFIDRAASLKCNHLHLHLTDDQGWRLQLRSRPELTARAAGTAVGGDDGGFYTQEDYARILSYAASRHVTVVPEVDIPGHTHAVGLAYPEIAADPVITDEVRADAEAAGVPLPVAGQPYTGIAVGFSSLRIGDARTDAFLADVFGELAVLTPGPYLHLGGDEALGTDPADYAAIIARTVGIIAATGKTAIAWHEASAVAPLPADLIAQYWGFVTPSPSTTAARAAAVILSPSDAAYLDMKPDADFPLGLTWADGPTSVRRAYDWEPAGMLPGVEPGDILGVEAPLWTETVRTLADIDALVFPRLAAAAEIAWSPAPSASAARTWDSFRERVGGLGPLWAALGIGFTASTEIPWHLE</sequence>
<organism evidence="9 10">
    <name type="scientific">Microbacterium lushaniae</name>
    <dbReference type="NCBI Taxonomy" id="2614639"/>
    <lineage>
        <taxon>Bacteria</taxon>
        <taxon>Bacillati</taxon>
        <taxon>Actinomycetota</taxon>
        <taxon>Actinomycetes</taxon>
        <taxon>Micrococcales</taxon>
        <taxon>Microbacteriaceae</taxon>
        <taxon>Microbacterium</taxon>
    </lineage>
</organism>
<comment type="catalytic activity">
    <reaction evidence="1">
        <text>Hydrolysis of terminal non-reducing N-acetyl-D-hexosamine residues in N-acetyl-beta-D-hexosaminides.</text>
        <dbReference type="EC" id="3.2.1.52"/>
    </reaction>
</comment>
<evidence type="ECO:0000259" key="8">
    <source>
        <dbReference type="Pfam" id="PF02838"/>
    </source>
</evidence>
<dbReference type="SUPFAM" id="SSF51445">
    <property type="entry name" value="(Trans)glycosidases"/>
    <property type="match status" value="1"/>
</dbReference>
<name>A0A5J6L1I6_9MICO</name>
<proteinExistence type="inferred from homology"/>
<dbReference type="InterPro" id="IPR015883">
    <property type="entry name" value="Glyco_hydro_20_cat"/>
</dbReference>
<dbReference type="Pfam" id="PF02838">
    <property type="entry name" value="Glyco_hydro_20b"/>
    <property type="match status" value="1"/>
</dbReference>
<dbReference type="GO" id="GO:0005975">
    <property type="term" value="P:carbohydrate metabolic process"/>
    <property type="evidence" value="ECO:0007669"/>
    <property type="project" value="InterPro"/>
</dbReference>
<dbReference type="PRINTS" id="PR00738">
    <property type="entry name" value="GLHYDRLASE20"/>
</dbReference>